<dbReference type="RefSeq" id="WP_163344344.1">
    <property type="nucleotide sequence ID" value="NZ_CP048409.1"/>
</dbReference>
<dbReference type="InterPro" id="IPR014710">
    <property type="entry name" value="RmlC-like_jellyroll"/>
</dbReference>
<dbReference type="AlphaFoldDB" id="A0A6C0RB67"/>
<dbReference type="CDD" id="cd02233">
    <property type="entry name" value="cupin_HNL-like"/>
    <property type="match status" value="1"/>
</dbReference>
<dbReference type="Gene3D" id="2.60.120.10">
    <property type="entry name" value="Jelly Rolls"/>
    <property type="match status" value="1"/>
</dbReference>
<dbReference type="InterPro" id="IPR011051">
    <property type="entry name" value="RmlC_Cupin_sf"/>
</dbReference>
<name>A0A6C0RB67_9BACT</name>
<feature type="signal peptide" evidence="1">
    <location>
        <begin position="1"/>
        <end position="17"/>
    </location>
</feature>
<proteinExistence type="predicted"/>
<evidence type="ECO:0000313" key="3">
    <source>
        <dbReference type="EMBL" id="QIA06411.1"/>
    </source>
</evidence>
<dbReference type="EMBL" id="CP048409">
    <property type="protein sequence ID" value="QIA06411.1"/>
    <property type="molecule type" value="Genomic_DNA"/>
</dbReference>
<accession>A0A6C0RB67</accession>
<keyword evidence="1" id="KW-0732">Signal</keyword>
<gene>
    <name evidence="3" type="ORF">G0Q07_01105</name>
</gene>
<dbReference type="KEGG" id="drc:G0Q07_01105"/>
<dbReference type="InterPro" id="IPR013096">
    <property type="entry name" value="Cupin_2"/>
</dbReference>
<organism evidence="3 4">
    <name type="scientific">Draconibacterium halophilum</name>
    <dbReference type="NCBI Taxonomy" id="2706887"/>
    <lineage>
        <taxon>Bacteria</taxon>
        <taxon>Pseudomonadati</taxon>
        <taxon>Bacteroidota</taxon>
        <taxon>Bacteroidia</taxon>
        <taxon>Marinilabiliales</taxon>
        <taxon>Prolixibacteraceae</taxon>
        <taxon>Draconibacterium</taxon>
    </lineage>
</organism>
<sequence>MKRRIKISLLFFVIVIAACNTQENTSETSKQVESVFPKGKLLDSPNFTGTVWLQMMGAQDSTLYARFGNVTFEAKARTNWHSHPGGQVLFITEGKGFYQAKGQPARALQKGDVVEIPRNVVHWHGAADDSEFAHIAISLNSDEGGAVWIEPVSDEEYEQAVNK</sequence>
<dbReference type="PANTHER" id="PTHR43698">
    <property type="entry name" value="RIBD C-TERMINAL DOMAIN CONTAINING PROTEIN"/>
    <property type="match status" value="1"/>
</dbReference>
<feature type="chain" id="PRO_5025630815" evidence="1">
    <location>
        <begin position="18"/>
        <end position="163"/>
    </location>
</feature>
<feature type="domain" description="Cupin type-2" evidence="2">
    <location>
        <begin position="70"/>
        <end position="132"/>
    </location>
</feature>
<keyword evidence="4" id="KW-1185">Reference proteome</keyword>
<dbReference type="PANTHER" id="PTHR43698:SF1">
    <property type="entry name" value="BLL4564 PROTEIN"/>
    <property type="match status" value="1"/>
</dbReference>
<dbReference type="PROSITE" id="PS51257">
    <property type="entry name" value="PROKAR_LIPOPROTEIN"/>
    <property type="match status" value="1"/>
</dbReference>
<dbReference type="InterPro" id="IPR047263">
    <property type="entry name" value="HNL-like_cupin"/>
</dbReference>
<dbReference type="Pfam" id="PF07883">
    <property type="entry name" value="Cupin_2"/>
    <property type="match status" value="1"/>
</dbReference>
<dbReference type="SUPFAM" id="SSF51182">
    <property type="entry name" value="RmlC-like cupins"/>
    <property type="match status" value="1"/>
</dbReference>
<evidence type="ECO:0000313" key="4">
    <source>
        <dbReference type="Proteomes" id="UP000474630"/>
    </source>
</evidence>
<reference evidence="3 4" key="1">
    <citation type="submission" date="2020-02" db="EMBL/GenBank/DDBJ databases">
        <title>Genome sequencing for Draconibacterium sp. strain M1.</title>
        <authorList>
            <person name="Park S.-J."/>
        </authorList>
    </citation>
    <scope>NUCLEOTIDE SEQUENCE [LARGE SCALE GENOMIC DNA]</scope>
    <source>
        <strain evidence="3 4">M1</strain>
    </source>
</reference>
<protein>
    <submittedName>
        <fullName evidence="3">Cupin domain-containing protein</fullName>
    </submittedName>
</protein>
<evidence type="ECO:0000259" key="2">
    <source>
        <dbReference type="Pfam" id="PF07883"/>
    </source>
</evidence>
<evidence type="ECO:0000256" key="1">
    <source>
        <dbReference type="SAM" id="SignalP"/>
    </source>
</evidence>
<dbReference type="Proteomes" id="UP000474630">
    <property type="component" value="Chromosome"/>
</dbReference>